<feature type="transmembrane region" description="Helical" evidence="1">
    <location>
        <begin position="62"/>
        <end position="82"/>
    </location>
</feature>
<protein>
    <recommendedName>
        <fullName evidence="3">GntP family permease</fullName>
    </recommendedName>
</protein>
<feature type="transmembrane region" description="Helical" evidence="1">
    <location>
        <begin position="118"/>
        <end position="136"/>
    </location>
</feature>
<feature type="transmembrane region" description="Helical" evidence="1">
    <location>
        <begin position="142"/>
        <end position="159"/>
    </location>
</feature>
<feature type="transmembrane region" description="Helical" evidence="1">
    <location>
        <begin position="180"/>
        <end position="203"/>
    </location>
</feature>
<sequence>MFVVTFTVMYIAKSLFTELNVPWKLYACGSLGTSTFTCAMFPGSPQLTNLIPMSYFGTPATAAPVLGIVCSIFCITLGVLWINRQVKKSEREGEGFEPSGTALLKNWDASRDVQEVDLPLWQCLLPSIVLFIVMNILKQDPVIALFAGTVASYLVFNPIKQAKNIKGAAITAVSNANLAIVALASAAGFGGVVAAVSGFTYIIGGLDSIPGPSTIQVIIAVNVAAGFSASSSTGQKLALDMLSDKFMSYGIPPAALHRLTSMASVGLDTLPHSSALANMYYMTRLSYKDAYINSFMISVVITMATAVFGAILIGLGLTF</sequence>
<name>A0A645AJP8_9ZZZZ</name>
<evidence type="ECO:0008006" key="3">
    <source>
        <dbReference type="Google" id="ProtNLM"/>
    </source>
</evidence>
<keyword evidence="1" id="KW-0472">Membrane</keyword>
<feature type="transmembrane region" description="Helical" evidence="1">
    <location>
        <begin position="290"/>
        <end position="317"/>
    </location>
</feature>
<dbReference type="PANTHER" id="PTHR30354">
    <property type="entry name" value="GNT FAMILY GLUCONATE TRANSPORTER"/>
    <property type="match status" value="1"/>
</dbReference>
<dbReference type="InterPro" id="IPR003474">
    <property type="entry name" value="Glcn_transporter"/>
</dbReference>
<feature type="transmembrane region" description="Helical" evidence="1">
    <location>
        <begin position="215"/>
        <end position="239"/>
    </location>
</feature>
<proteinExistence type="predicted"/>
<reference evidence="2" key="1">
    <citation type="submission" date="2019-08" db="EMBL/GenBank/DDBJ databases">
        <authorList>
            <person name="Kucharzyk K."/>
            <person name="Murdoch R.W."/>
            <person name="Higgins S."/>
            <person name="Loffler F."/>
        </authorList>
    </citation>
    <scope>NUCLEOTIDE SEQUENCE</scope>
</reference>
<keyword evidence="1" id="KW-1133">Transmembrane helix</keyword>
<accession>A0A645AJP8</accession>
<keyword evidence="1" id="KW-0812">Transmembrane</keyword>
<dbReference type="GO" id="GO:0005886">
    <property type="term" value="C:plasma membrane"/>
    <property type="evidence" value="ECO:0007669"/>
    <property type="project" value="TreeGrafter"/>
</dbReference>
<comment type="caution">
    <text evidence="2">The sequence shown here is derived from an EMBL/GenBank/DDBJ whole genome shotgun (WGS) entry which is preliminary data.</text>
</comment>
<evidence type="ECO:0000313" key="2">
    <source>
        <dbReference type="EMBL" id="MPM53379.1"/>
    </source>
</evidence>
<dbReference type="AlphaFoldDB" id="A0A645AJP8"/>
<evidence type="ECO:0000256" key="1">
    <source>
        <dbReference type="SAM" id="Phobius"/>
    </source>
</evidence>
<gene>
    <name evidence="2" type="ORF">SDC9_100146</name>
</gene>
<dbReference type="EMBL" id="VSSQ01014307">
    <property type="protein sequence ID" value="MPM53379.1"/>
    <property type="molecule type" value="Genomic_DNA"/>
</dbReference>
<dbReference type="PANTHER" id="PTHR30354:SF7">
    <property type="entry name" value="BLL7963 PROTEIN"/>
    <property type="match status" value="1"/>
</dbReference>
<dbReference type="GO" id="GO:0015128">
    <property type="term" value="F:gluconate transmembrane transporter activity"/>
    <property type="evidence" value="ECO:0007669"/>
    <property type="project" value="InterPro"/>
</dbReference>
<organism evidence="2">
    <name type="scientific">bioreactor metagenome</name>
    <dbReference type="NCBI Taxonomy" id="1076179"/>
    <lineage>
        <taxon>unclassified sequences</taxon>
        <taxon>metagenomes</taxon>
        <taxon>ecological metagenomes</taxon>
    </lineage>
</organism>